<dbReference type="GO" id="GO:0005657">
    <property type="term" value="C:replication fork"/>
    <property type="evidence" value="ECO:0007669"/>
    <property type="project" value="TreeGrafter"/>
</dbReference>
<dbReference type="OrthoDB" id="6127221at2759"/>
<dbReference type="InterPro" id="IPR027417">
    <property type="entry name" value="P-loop_NTPase"/>
</dbReference>
<evidence type="ECO:0000259" key="1">
    <source>
        <dbReference type="Pfam" id="PF21530"/>
    </source>
</evidence>
<dbReference type="AlphaFoldDB" id="A0A0L8HP01"/>
<organism evidence="2">
    <name type="scientific">Octopus bimaculoides</name>
    <name type="common">California two-spotted octopus</name>
    <dbReference type="NCBI Taxonomy" id="37653"/>
    <lineage>
        <taxon>Eukaryota</taxon>
        <taxon>Metazoa</taxon>
        <taxon>Spiralia</taxon>
        <taxon>Lophotrochozoa</taxon>
        <taxon>Mollusca</taxon>
        <taxon>Cephalopoda</taxon>
        <taxon>Coleoidea</taxon>
        <taxon>Octopodiformes</taxon>
        <taxon>Octopoda</taxon>
        <taxon>Incirrata</taxon>
        <taxon>Octopodidae</taxon>
        <taxon>Octopus</taxon>
    </lineage>
</organism>
<dbReference type="PANTHER" id="PTHR23274">
    <property type="entry name" value="DNA HELICASE-RELATED"/>
    <property type="match status" value="1"/>
</dbReference>
<gene>
    <name evidence="2" type="ORF">OCBIM_22010045mg</name>
</gene>
<dbReference type="STRING" id="37653.A0A0L8HP01"/>
<sequence length="154" mass="17160">MNSHNSDVKHTSQLILCSTSMMLFITPLNSSIALHLQVYHELPLKVGAPVMLLRNLVPSKLCKGTRLIIKITDADSVGRTILTGKANGKVVFILKIPLIPSDTQIDFKILHFPLRLSFAMSINKAKRVGNPENLFIYAPNGKTQNIVYHETLQE</sequence>
<protein>
    <recommendedName>
        <fullName evidence="1">DNA helicase Pif1-like 2B domain-containing protein</fullName>
    </recommendedName>
</protein>
<dbReference type="GO" id="GO:0006260">
    <property type="term" value="P:DNA replication"/>
    <property type="evidence" value="ECO:0007669"/>
    <property type="project" value="TreeGrafter"/>
</dbReference>
<dbReference type="SUPFAM" id="SSF52540">
    <property type="entry name" value="P-loop containing nucleoside triphosphate hydrolases"/>
    <property type="match status" value="1"/>
</dbReference>
<name>A0A0L8HP01_OCTBM</name>
<feature type="domain" description="DNA helicase Pif1-like 2B" evidence="1">
    <location>
        <begin position="29"/>
        <end position="69"/>
    </location>
</feature>
<dbReference type="InterPro" id="IPR049163">
    <property type="entry name" value="Pif1-like_2B_dom"/>
</dbReference>
<accession>A0A0L8HP01</accession>
<evidence type="ECO:0000313" key="2">
    <source>
        <dbReference type="EMBL" id="KOF90968.1"/>
    </source>
</evidence>
<dbReference type="EMBL" id="KQ417634">
    <property type="protein sequence ID" value="KOF90968.1"/>
    <property type="molecule type" value="Genomic_DNA"/>
</dbReference>
<dbReference type="Pfam" id="PF21530">
    <property type="entry name" value="Pif1_2B_dom"/>
    <property type="match status" value="1"/>
</dbReference>
<proteinExistence type="predicted"/>
<reference evidence="2" key="1">
    <citation type="submission" date="2015-07" db="EMBL/GenBank/DDBJ databases">
        <title>MeaNS - Measles Nucleotide Surveillance Program.</title>
        <authorList>
            <person name="Tran T."/>
            <person name="Druce J."/>
        </authorList>
    </citation>
    <scope>NUCLEOTIDE SEQUENCE</scope>
    <source>
        <strain evidence="2">UCB-OBI-ISO-001</strain>
        <tissue evidence="2">Gonad</tissue>
    </source>
</reference>
<dbReference type="PANTHER" id="PTHR23274:SF51">
    <property type="entry name" value="OS03G0423850 PROTEIN"/>
    <property type="match status" value="1"/>
</dbReference>